<dbReference type="Proteomes" id="UP001055219">
    <property type="component" value="Unassembled WGS sequence"/>
</dbReference>
<evidence type="ECO:0000313" key="2">
    <source>
        <dbReference type="EMBL" id="KAI6777737.1"/>
    </source>
</evidence>
<evidence type="ECO:0000256" key="1">
    <source>
        <dbReference type="SAM" id="MobiDB-lite"/>
    </source>
</evidence>
<feature type="non-terminal residue" evidence="2">
    <location>
        <position position="79"/>
    </location>
</feature>
<accession>A0A9Q0B7X2</accession>
<reference evidence="2" key="2">
    <citation type="submission" date="2022-07" db="EMBL/GenBank/DDBJ databases">
        <authorList>
            <person name="Goncalves M.F.M."/>
            <person name="Hilario S."/>
            <person name="Van De Peer Y."/>
            <person name="Esteves A.C."/>
            <person name="Alves A."/>
        </authorList>
    </citation>
    <scope>NUCLEOTIDE SEQUENCE</scope>
    <source>
        <strain evidence="2">MUM 19.33</strain>
    </source>
</reference>
<sequence length="79" mass="7684">MSFKGGKSSLEASVPSSSSTSMRSIVNGARAVPGNGLLGVGVAAGDEGSIVDEGAGDEGSVVEAARETGGCVLFLRLLG</sequence>
<protein>
    <submittedName>
        <fullName evidence="2">Uncharacterized protein</fullName>
    </submittedName>
</protein>
<keyword evidence="3" id="KW-1185">Reference proteome</keyword>
<evidence type="ECO:0000313" key="3">
    <source>
        <dbReference type="Proteomes" id="UP001055219"/>
    </source>
</evidence>
<feature type="compositionally biased region" description="Low complexity" evidence="1">
    <location>
        <begin position="8"/>
        <end position="22"/>
    </location>
</feature>
<proteinExistence type="predicted"/>
<dbReference type="RefSeq" id="XP_051358593.1">
    <property type="nucleotide sequence ID" value="XM_051510508.1"/>
</dbReference>
<dbReference type="GeneID" id="75830645"/>
<name>A0A9Q0B7X2_9HYPO</name>
<feature type="region of interest" description="Disordered" evidence="1">
    <location>
        <begin position="1"/>
        <end position="22"/>
    </location>
</feature>
<gene>
    <name evidence="2" type="ORF">J7T54_004156</name>
</gene>
<dbReference type="AlphaFoldDB" id="A0A9Q0B7X2"/>
<dbReference type="EMBL" id="JAGIXG020000115">
    <property type="protein sequence ID" value="KAI6777737.1"/>
    <property type="molecule type" value="Genomic_DNA"/>
</dbReference>
<reference evidence="2" key="1">
    <citation type="journal article" date="2021" name="J Fungi (Basel)">
        <title>Genomic and Metabolomic Analyses of the Marine Fungus Emericellopsis cladophorae: Insights into Saltwater Adaptability Mechanisms and Its Biosynthetic Potential.</title>
        <authorList>
            <person name="Goncalves M.F.M."/>
            <person name="Hilario S."/>
            <person name="Van de Peer Y."/>
            <person name="Esteves A.C."/>
            <person name="Alves A."/>
        </authorList>
    </citation>
    <scope>NUCLEOTIDE SEQUENCE</scope>
    <source>
        <strain evidence="2">MUM 19.33</strain>
    </source>
</reference>
<organism evidence="2 3">
    <name type="scientific">Emericellopsis cladophorae</name>
    <dbReference type="NCBI Taxonomy" id="2686198"/>
    <lineage>
        <taxon>Eukaryota</taxon>
        <taxon>Fungi</taxon>
        <taxon>Dikarya</taxon>
        <taxon>Ascomycota</taxon>
        <taxon>Pezizomycotina</taxon>
        <taxon>Sordariomycetes</taxon>
        <taxon>Hypocreomycetidae</taxon>
        <taxon>Hypocreales</taxon>
        <taxon>Bionectriaceae</taxon>
        <taxon>Emericellopsis</taxon>
    </lineage>
</organism>
<comment type="caution">
    <text evidence="2">The sequence shown here is derived from an EMBL/GenBank/DDBJ whole genome shotgun (WGS) entry which is preliminary data.</text>
</comment>